<organism evidence="6 7">
    <name type="scientific">Enterococcus rivorum</name>
    <dbReference type="NCBI Taxonomy" id="762845"/>
    <lineage>
        <taxon>Bacteria</taxon>
        <taxon>Bacillati</taxon>
        <taxon>Bacillota</taxon>
        <taxon>Bacilli</taxon>
        <taxon>Lactobacillales</taxon>
        <taxon>Enterococcaceae</taxon>
        <taxon>Enterococcus</taxon>
    </lineage>
</organism>
<dbReference type="Pfam" id="PF00440">
    <property type="entry name" value="TetR_N"/>
    <property type="match status" value="1"/>
</dbReference>
<protein>
    <recommendedName>
        <fullName evidence="5">HTH tetR-type domain-containing protein</fullName>
    </recommendedName>
</protein>
<accession>A0A1E5L280</accession>
<proteinExistence type="predicted"/>
<keyword evidence="2 4" id="KW-0238">DNA-binding</keyword>
<evidence type="ECO:0000256" key="3">
    <source>
        <dbReference type="ARBA" id="ARBA00023163"/>
    </source>
</evidence>
<dbReference type="Proteomes" id="UP000095256">
    <property type="component" value="Unassembled WGS sequence"/>
</dbReference>
<dbReference type="STRING" id="762845.BCR26_00685"/>
<keyword evidence="3" id="KW-0804">Transcription</keyword>
<evidence type="ECO:0000313" key="7">
    <source>
        <dbReference type="Proteomes" id="UP000095256"/>
    </source>
</evidence>
<gene>
    <name evidence="6" type="ORF">BCR26_00685</name>
</gene>
<dbReference type="InterPro" id="IPR009057">
    <property type="entry name" value="Homeodomain-like_sf"/>
</dbReference>
<evidence type="ECO:0000259" key="5">
    <source>
        <dbReference type="PROSITE" id="PS50977"/>
    </source>
</evidence>
<dbReference type="EMBL" id="MIEK01000001">
    <property type="protein sequence ID" value="OEH84019.1"/>
    <property type="molecule type" value="Genomic_DNA"/>
</dbReference>
<name>A0A1E5L280_9ENTE</name>
<dbReference type="PROSITE" id="PS50977">
    <property type="entry name" value="HTH_TETR_2"/>
    <property type="match status" value="1"/>
</dbReference>
<evidence type="ECO:0000256" key="1">
    <source>
        <dbReference type="ARBA" id="ARBA00023015"/>
    </source>
</evidence>
<evidence type="ECO:0000256" key="2">
    <source>
        <dbReference type="ARBA" id="ARBA00023125"/>
    </source>
</evidence>
<dbReference type="PANTHER" id="PTHR47506">
    <property type="entry name" value="TRANSCRIPTIONAL REGULATORY PROTEIN"/>
    <property type="match status" value="1"/>
</dbReference>
<evidence type="ECO:0000256" key="4">
    <source>
        <dbReference type="PROSITE-ProRule" id="PRU00335"/>
    </source>
</evidence>
<evidence type="ECO:0000313" key="6">
    <source>
        <dbReference type="EMBL" id="OEH84019.1"/>
    </source>
</evidence>
<feature type="domain" description="HTH tetR-type" evidence="5">
    <location>
        <begin position="8"/>
        <end position="68"/>
    </location>
</feature>
<dbReference type="Gene3D" id="1.10.357.10">
    <property type="entry name" value="Tetracycline Repressor, domain 2"/>
    <property type="match status" value="1"/>
</dbReference>
<reference evidence="6 7" key="1">
    <citation type="submission" date="2016-09" db="EMBL/GenBank/DDBJ databases">
        <authorList>
            <person name="Capua I."/>
            <person name="De Benedictis P."/>
            <person name="Joannis T."/>
            <person name="Lombin L.H."/>
            <person name="Cattoli G."/>
        </authorList>
    </citation>
    <scope>NUCLEOTIDE SEQUENCE [LARGE SCALE GENOMIC DNA]</scope>
    <source>
        <strain evidence="6 7">LMG 25899</strain>
    </source>
</reference>
<dbReference type="SUPFAM" id="SSF46689">
    <property type="entry name" value="Homeodomain-like"/>
    <property type="match status" value="1"/>
</dbReference>
<dbReference type="PANTHER" id="PTHR47506:SF1">
    <property type="entry name" value="HTH-TYPE TRANSCRIPTIONAL REGULATOR YJDC"/>
    <property type="match status" value="1"/>
</dbReference>
<feature type="DNA-binding region" description="H-T-H motif" evidence="4">
    <location>
        <begin position="31"/>
        <end position="50"/>
    </location>
</feature>
<sequence>MRPNNNFPIKKLEIIKIALDLFIENGYEQTKISTIMKSAQLSKGGMYHYFDSKEAILDAVIEYAFSEKLVGFENKLNAASDTFKKMEIFLDSEIITHSEFATKFSTLTKNQKNTLVQYRVKEFNTLSAIPYLLSIINFGIQEGVFHTDFPEETARVLFFAGDMLFNEIAALKKSIHLEKEQLISRKIDAFVDLIKKTLKINESDTQKFKQIVTKEALKNE</sequence>
<keyword evidence="1" id="KW-0805">Transcription regulation</keyword>
<dbReference type="GO" id="GO:0003677">
    <property type="term" value="F:DNA binding"/>
    <property type="evidence" value="ECO:0007669"/>
    <property type="project" value="UniProtKB-UniRule"/>
</dbReference>
<dbReference type="RefSeq" id="WP_069697030.1">
    <property type="nucleotide sequence ID" value="NZ_JAGGMA010000003.1"/>
</dbReference>
<dbReference type="InterPro" id="IPR001647">
    <property type="entry name" value="HTH_TetR"/>
</dbReference>
<comment type="caution">
    <text evidence="6">The sequence shown here is derived from an EMBL/GenBank/DDBJ whole genome shotgun (WGS) entry which is preliminary data.</text>
</comment>
<dbReference type="AlphaFoldDB" id="A0A1E5L280"/>
<dbReference type="PRINTS" id="PR00455">
    <property type="entry name" value="HTHTETR"/>
</dbReference>
<keyword evidence="7" id="KW-1185">Reference proteome</keyword>